<dbReference type="InterPro" id="IPR006175">
    <property type="entry name" value="YjgF/YER057c/UK114"/>
</dbReference>
<accession>A0ABR9GA57</accession>
<organism evidence="2 3">
    <name type="scientific">Dyella acidiphila</name>
    <dbReference type="NCBI Taxonomy" id="2775866"/>
    <lineage>
        <taxon>Bacteria</taxon>
        <taxon>Pseudomonadati</taxon>
        <taxon>Pseudomonadota</taxon>
        <taxon>Gammaproteobacteria</taxon>
        <taxon>Lysobacterales</taxon>
        <taxon>Rhodanobacteraceae</taxon>
        <taxon>Dyella</taxon>
    </lineage>
</organism>
<reference evidence="2 3" key="1">
    <citation type="submission" date="2020-09" db="EMBL/GenBank/DDBJ databases">
        <title>Dyella sp. 7MK23 isolated from forest soil.</title>
        <authorList>
            <person name="Fu J."/>
        </authorList>
    </citation>
    <scope>NUCLEOTIDE SEQUENCE [LARGE SCALE GENOMIC DNA]</scope>
    <source>
        <strain evidence="2 3">7MK23</strain>
    </source>
</reference>
<dbReference type="Pfam" id="PF01042">
    <property type="entry name" value="Ribonuc_L-PSP"/>
    <property type="match status" value="1"/>
</dbReference>
<comment type="similarity">
    <text evidence="1">Belongs to the RutC family.</text>
</comment>
<keyword evidence="3" id="KW-1185">Reference proteome</keyword>
<dbReference type="Gene3D" id="3.30.1330.40">
    <property type="entry name" value="RutC-like"/>
    <property type="match status" value="1"/>
</dbReference>
<dbReference type="RefSeq" id="WP_192555771.1">
    <property type="nucleotide sequence ID" value="NZ_JACZZA010000006.1"/>
</dbReference>
<name>A0ABR9GA57_9GAMM</name>
<proteinExistence type="inferred from homology"/>
<dbReference type="InterPro" id="IPR035959">
    <property type="entry name" value="RutC-like_sf"/>
</dbReference>
<dbReference type="PANTHER" id="PTHR11803:SF58">
    <property type="entry name" value="PROTEIN HMF1-RELATED"/>
    <property type="match status" value="1"/>
</dbReference>
<dbReference type="EMBL" id="JACZZA010000006">
    <property type="protein sequence ID" value="MBE1160909.1"/>
    <property type="molecule type" value="Genomic_DNA"/>
</dbReference>
<dbReference type="CDD" id="cd00448">
    <property type="entry name" value="YjgF_YER057c_UK114_family"/>
    <property type="match status" value="1"/>
</dbReference>
<dbReference type="Proteomes" id="UP000651010">
    <property type="component" value="Unassembled WGS sequence"/>
</dbReference>
<protein>
    <submittedName>
        <fullName evidence="2">RidA family protein</fullName>
    </submittedName>
</protein>
<gene>
    <name evidence="2" type="ORF">IGX34_10950</name>
</gene>
<dbReference type="PANTHER" id="PTHR11803">
    <property type="entry name" value="2-IMINOBUTANOATE/2-IMINOPROPANOATE DEAMINASE RIDA"/>
    <property type="match status" value="1"/>
</dbReference>
<evidence type="ECO:0000313" key="3">
    <source>
        <dbReference type="Proteomes" id="UP000651010"/>
    </source>
</evidence>
<evidence type="ECO:0000256" key="1">
    <source>
        <dbReference type="ARBA" id="ARBA00010552"/>
    </source>
</evidence>
<dbReference type="SUPFAM" id="SSF55298">
    <property type="entry name" value="YjgF-like"/>
    <property type="match status" value="1"/>
</dbReference>
<sequence length="133" mass="14245">MSAPVFSNPDTLVSPPGYTQLVEVSGGKMVFIAGQVALDAAGVLVGPGNFALQADQVFRNLRLAMESRGGSFKDIIKISVFITDMAYLPAFREARDRHLADIKTPPASTLVQVAGLFRSDSMLEIEAVAWMAS</sequence>
<comment type="caution">
    <text evidence="2">The sequence shown here is derived from an EMBL/GenBank/DDBJ whole genome shotgun (WGS) entry which is preliminary data.</text>
</comment>
<evidence type="ECO:0000313" key="2">
    <source>
        <dbReference type="EMBL" id="MBE1160909.1"/>
    </source>
</evidence>